<name>A0AAN8S6S6_POLSC</name>
<organism evidence="2 3">
    <name type="scientific">Polyplax serrata</name>
    <name type="common">Common mouse louse</name>
    <dbReference type="NCBI Taxonomy" id="468196"/>
    <lineage>
        <taxon>Eukaryota</taxon>
        <taxon>Metazoa</taxon>
        <taxon>Ecdysozoa</taxon>
        <taxon>Arthropoda</taxon>
        <taxon>Hexapoda</taxon>
        <taxon>Insecta</taxon>
        <taxon>Pterygota</taxon>
        <taxon>Neoptera</taxon>
        <taxon>Paraneoptera</taxon>
        <taxon>Psocodea</taxon>
        <taxon>Troctomorpha</taxon>
        <taxon>Phthiraptera</taxon>
        <taxon>Anoplura</taxon>
        <taxon>Polyplacidae</taxon>
        <taxon>Polyplax</taxon>
    </lineage>
</organism>
<sequence>MGESLEELCRLCAAFDPFRRKTEEFDRQNTNLPAIQGKVLNDVSSIRQHDEKGEALSGRKGGKKVPNSSKQVPKERGKT</sequence>
<proteinExistence type="predicted"/>
<dbReference type="AlphaFoldDB" id="A0AAN8S6S6"/>
<reference evidence="2 3" key="1">
    <citation type="submission" date="2023-10" db="EMBL/GenBank/DDBJ databases">
        <title>Genomes of two closely related lineages of the louse Polyplax serrata with different host specificities.</title>
        <authorList>
            <person name="Martinu J."/>
            <person name="Tarabai H."/>
            <person name="Stefka J."/>
            <person name="Hypsa V."/>
        </authorList>
    </citation>
    <scope>NUCLEOTIDE SEQUENCE [LARGE SCALE GENOMIC DNA]</scope>
    <source>
        <strain evidence="2">HR10_N</strain>
    </source>
</reference>
<feature type="region of interest" description="Disordered" evidence="1">
    <location>
        <begin position="40"/>
        <end position="79"/>
    </location>
</feature>
<accession>A0AAN8S6S6</accession>
<dbReference type="EMBL" id="JAWJWE010000044">
    <property type="protein sequence ID" value="KAK6617399.1"/>
    <property type="molecule type" value="Genomic_DNA"/>
</dbReference>
<gene>
    <name evidence="2" type="ORF">RUM43_014408</name>
</gene>
<evidence type="ECO:0000256" key="1">
    <source>
        <dbReference type="SAM" id="MobiDB-lite"/>
    </source>
</evidence>
<evidence type="ECO:0000313" key="3">
    <source>
        <dbReference type="Proteomes" id="UP001372834"/>
    </source>
</evidence>
<dbReference type="Proteomes" id="UP001372834">
    <property type="component" value="Unassembled WGS sequence"/>
</dbReference>
<evidence type="ECO:0000313" key="2">
    <source>
        <dbReference type="EMBL" id="KAK6617399.1"/>
    </source>
</evidence>
<protein>
    <submittedName>
        <fullName evidence="2">Uncharacterized protein</fullName>
    </submittedName>
</protein>
<comment type="caution">
    <text evidence="2">The sequence shown here is derived from an EMBL/GenBank/DDBJ whole genome shotgun (WGS) entry which is preliminary data.</text>
</comment>